<protein>
    <submittedName>
        <fullName evidence="2">Uncharacterized protein</fullName>
    </submittedName>
</protein>
<gene>
    <name evidence="3" type="ORF">KXQ929_LOCUS24381</name>
    <name evidence="2" type="ORF">OXD698_LOCUS15589</name>
</gene>
<comment type="caution">
    <text evidence="2">The sequence shown here is derived from an EMBL/GenBank/DDBJ whole genome shotgun (WGS) entry which is preliminary data.</text>
</comment>
<feature type="transmembrane region" description="Helical" evidence="1">
    <location>
        <begin position="123"/>
        <end position="144"/>
    </location>
</feature>
<evidence type="ECO:0000256" key="1">
    <source>
        <dbReference type="SAM" id="Phobius"/>
    </source>
</evidence>
<keyword evidence="1" id="KW-1133">Transmembrane helix</keyword>
<keyword evidence="1" id="KW-0472">Membrane</keyword>
<evidence type="ECO:0000313" key="3">
    <source>
        <dbReference type="EMBL" id="CAF3929527.1"/>
    </source>
</evidence>
<dbReference type="EMBL" id="CAJOBB010002018">
    <property type="protein sequence ID" value="CAF3929527.1"/>
    <property type="molecule type" value="Genomic_DNA"/>
</dbReference>
<keyword evidence="1" id="KW-0812">Transmembrane</keyword>
<dbReference type="Proteomes" id="UP000663868">
    <property type="component" value="Unassembled WGS sequence"/>
</dbReference>
<feature type="transmembrane region" description="Helical" evidence="1">
    <location>
        <begin position="12"/>
        <end position="34"/>
    </location>
</feature>
<accession>A0A818YF85</accession>
<sequence length="162" mass="17541">MASNCTTSITQIMLILLSFILLISINTVDNFTVLDLSTDRNDLMESSTNSPSINEQTDAYTFSQNDSITIQNTSNETVFKTTTATTSKSEISRGLCRALQVKVVTTYYGSDSSSSSGPSGGTIAGIVIGIIVLLCCCSICCGCYKKKSGHWETQQVHTWVEH</sequence>
<dbReference type="EMBL" id="CAJOAZ010001033">
    <property type="protein sequence ID" value="CAF3753406.1"/>
    <property type="molecule type" value="Genomic_DNA"/>
</dbReference>
<evidence type="ECO:0000313" key="4">
    <source>
        <dbReference type="Proteomes" id="UP000663844"/>
    </source>
</evidence>
<evidence type="ECO:0000313" key="2">
    <source>
        <dbReference type="EMBL" id="CAF3753406.1"/>
    </source>
</evidence>
<name>A0A818YF85_9BILA</name>
<organism evidence="2 4">
    <name type="scientific">Adineta steineri</name>
    <dbReference type="NCBI Taxonomy" id="433720"/>
    <lineage>
        <taxon>Eukaryota</taxon>
        <taxon>Metazoa</taxon>
        <taxon>Spiralia</taxon>
        <taxon>Gnathifera</taxon>
        <taxon>Rotifera</taxon>
        <taxon>Eurotatoria</taxon>
        <taxon>Bdelloidea</taxon>
        <taxon>Adinetida</taxon>
        <taxon>Adinetidae</taxon>
        <taxon>Adineta</taxon>
    </lineage>
</organism>
<reference evidence="2" key="1">
    <citation type="submission" date="2021-02" db="EMBL/GenBank/DDBJ databases">
        <authorList>
            <person name="Nowell W R."/>
        </authorList>
    </citation>
    <scope>NUCLEOTIDE SEQUENCE</scope>
</reference>
<dbReference type="AlphaFoldDB" id="A0A818YF85"/>
<proteinExistence type="predicted"/>
<dbReference type="Proteomes" id="UP000663844">
    <property type="component" value="Unassembled WGS sequence"/>
</dbReference>